<evidence type="ECO:0000313" key="6">
    <source>
        <dbReference type="Proteomes" id="UP000549343"/>
    </source>
</evidence>
<keyword evidence="4" id="KW-0443">Lipid metabolism</keyword>
<accession>A0A7W7IDE2</accession>
<dbReference type="RefSeq" id="WP_184883703.1">
    <property type="nucleotide sequence ID" value="NZ_BAAAHD010000025.1"/>
</dbReference>
<dbReference type="InterPro" id="IPR029069">
    <property type="entry name" value="HotDog_dom_sf"/>
</dbReference>
<dbReference type="AlphaFoldDB" id="A0A7W7IDE2"/>
<comment type="caution">
    <text evidence="5">The sequence shown here is derived from an EMBL/GenBank/DDBJ whole genome shotgun (WGS) entry which is preliminary data.</text>
</comment>
<gene>
    <name evidence="5" type="ORF">F4557_003227</name>
</gene>
<keyword evidence="3" id="KW-0276">Fatty acid metabolism</keyword>
<organism evidence="5 6">
    <name type="scientific">Actinomadura livida</name>
    <dbReference type="NCBI Taxonomy" id="79909"/>
    <lineage>
        <taxon>Bacteria</taxon>
        <taxon>Bacillati</taxon>
        <taxon>Actinomycetota</taxon>
        <taxon>Actinomycetes</taxon>
        <taxon>Streptosporangiales</taxon>
        <taxon>Thermomonosporaceae</taxon>
        <taxon>Actinomadura</taxon>
    </lineage>
</organism>
<evidence type="ECO:0000256" key="1">
    <source>
        <dbReference type="ARBA" id="ARBA00022490"/>
    </source>
</evidence>
<dbReference type="EMBL" id="JACHMV010000001">
    <property type="protein sequence ID" value="MBB4774809.1"/>
    <property type="molecule type" value="Genomic_DNA"/>
</dbReference>
<evidence type="ECO:0000256" key="2">
    <source>
        <dbReference type="ARBA" id="ARBA00022801"/>
    </source>
</evidence>
<keyword evidence="2" id="KW-0378">Hydrolase</keyword>
<dbReference type="GO" id="GO:0016787">
    <property type="term" value="F:hydrolase activity"/>
    <property type="evidence" value="ECO:0007669"/>
    <property type="project" value="UniProtKB-KW"/>
</dbReference>
<dbReference type="Proteomes" id="UP000549343">
    <property type="component" value="Unassembled WGS sequence"/>
</dbReference>
<reference evidence="5 6" key="1">
    <citation type="submission" date="2020-08" db="EMBL/GenBank/DDBJ databases">
        <title>Sequencing the genomes of 1000 actinobacteria strains.</title>
        <authorList>
            <person name="Klenk H.-P."/>
        </authorList>
    </citation>
    <scope>NUCLEOTIDE SEQUENCE [LARGE SCALE GENOMIC DNA]</scope>
    <source>
        <strain evidence="5 6">DSM 44772</strain>
    </source>
</reference>
<dbReference type="SUPFAM" id="SSF54637">
    <property type="entry name" value="Thioesterase/thiol ester dehydrase-isomerase"/>
    <property type="match status" value="1"/>
</dbReference>
<protein>
    <submittedName>
        <fullName evidence="5">Acyl-coenzyme A thioesterase PaaI-like protein</fullName>
    </submittedName>
</protein>
<keyword evidence="1" id="KW-0963">Cytoplasm</keyword>
<proteinExistence type="predicted"/>
<dbReference type="PANTHER" id="PTHR12418:SF19">
    <property type="entry name" value="ACYL-COENZYME A THIOESTERASE THEM4"/>
    <property type="match status" value="1"/>
</dbReference>
<dbReference type="Gene3D" id="3.10.129.10">
    <property type="entry name" value="Hotdog Thioesterase"/>
    <property type="match status" value="1"/>
</dbReference>
<dbReference type="InterPro" id="IPR052365">
    <property type="entry name" value="THEM4/THEM5_acyl-CoA_thioest"/>
</dbReference>
<name>A0A7W7IDE2_9ACTN</name>
<sequence length="212" mass="22956">MAARSRGDPSAALSPDWAAWSREAAGRAADGWPAMVEELRALQDAAAGAVPPADAVREASVLLARARELLERHRGAAADQIFGRLLELPGRGQTLSPPLWITRHADDEITATTWFGPFHAGSHGAVHGGAVSLMFDDALGRVADLGGRPRSRTAYLHVDFRGITPLRRRLAVRVRMSGQEGRKRYLQGMLHDGPRLCAEATALFVEMRPGQQ</sequence>
<dbReference type="PANTHER" id="PTHR12418">
    <property type="entry name" value="ACYL-COENZYME A THIOESTERASE THEM4"/>
    <property type="match status" value="1"/>
</dbReference>
<evidence type="ECO:0000256" key="3">
    <source>
        <dbReference type="ARBA" id="ARBA00022832"/>
    </source>
</evidence>
<evidence type="ECO:0000256" key="4">
    <source>
        <dbReference type="ARBA" id="ARBA00023098"/>
    </source>
</evidence>
<dbReference type="GO" id="GO:0006631">
    <property type="term" value="P:fatty acid metabolic process"/>
    <property type="evidence" value="ECO:0007669"/>
    <property type="project" value="UniProtKB-KW"/>
</dbReference>
<evidence type="ECO:0000313" key="5">
    <source>
        <dbReference type="EMBL" id="MBB4774809.1"/>
    </source>
</evidence>